<accession>A0A5B7GWR6</accession>
<keyword evidence="2" id="KW-1185">Reference proteome</keyword>
<dbReference type="Proteomes" id="UP000324222">
    <property type="component" value="Unassembled WGS sequence"/>
</dbReference>
<evidence type="ECO:0000313" key="1">
    <source>
        <dbReference type="EMBL" id="MPC64430.1"/>
    </source>
</evidence>
<dbReference type="AlphaFoldDB" id="A0A5B7GWR6"/>
<dbReference type="EMBL" id="VSRR010022089">
    <property type="protein sequence ID" value="MPC64430.1"/>
    <property type="molecule type" value="Genomic_DNA"/>
</dbReference>
<name>A0A5B7GWR6_PORTR</name>
<comment type="caution">
    <text evidence="1">The sequence shown here is derived from an EMBL/GenBank/DDBJ whole genome shotgun (WGS) entry which is preliminary data.</text>
</comment>
<proteinExistence type="predicted"/>
<sequence length="94" mass="10830">MDIFIHSYLNDNTLLTQFHHSFQIDDSNKEIKYDEEARISGSVKATSFIGYFKAGFGWPFLIFFLPMNSIDPPKVEVPLEFYLCQMGGPEEVLC</sequence>
<reference evidence="1 2" key="1">
    <citation type="submission" date="2019-05" db="EMBL/GenBank/DDBJ databases">
        <title>Another draft genome of Portunus trituberculatus and its Hox gene families provides insights of decapod evolution.</title>
        <authorList>
            <person name="Jeong J.-H."/>
            <person name="Song I."/>
            <person name="Kim S."/>
            <person name="Choi T."/>
            <person name="Kim D."/>
            <person name="Ryu S."/>
            <person name="Kim W."/>
        </authorList>
    </citation>
    <scope>NUCLEOTIDE SEQUENCE [LARGE SCALE GENOMIC DNA]</scope>
    <source>
        <tissue evidence="1">Muscle</tissue>
    </source>
</reference>
<evidence type="ECO:0000313" key="2">
    <source>
        <dbReference type="Proteomes" id="UP000324222"/>
    </source>
</evidence>
<organism evidence="1 2">
    <name type="scientific">Portunus trituberculatus</name>
    <name type="common">Swimming crab</name>
    <name type="synonym">Neptunus trituberculatus</name>
    <dbReference type="NCBI Taxonomy" id="210409"/>
    <lineage>
        <taxon>Eukaryota</taxon>
        <taxon>Metazoa</taxon>
        <taxon>Ecdysozoa</taxon>
        <taxon>Arthropoda</taxon>
        <taxon>Crustacea</taxon>
        <taxon>Multicrustacea</taxon>
        <taxon>Malacostraca</taxon>
        <taxon>Eumalacostraca</taxon>
        <taxon>Eucarida</taxon>
        <taxon>Decapoda</taxon>
        <taxon>Pleocyemata</taxon>
        <taxon>Brachyura</taxon>
        <taxon>Eubrachyura</taxon>
        <taxon>Portunoidea</taxon>
        <taxon>Portunidae</taxon>
        <taxon>Portuninae</taxon>
        <taxon>Portunus</taxon>
    </lineage>
</organism>
<protein>
    <submittedName>
        <fullName evidence="1">Uncharacterized protein</fullName>
    </submittedName>
</protein>
<dbReference type="OrthoDB" id="6500128at2759"/>
<gene>
    <name evidence="1" type="ORF">E2C01_058547</name>
</gene>